<evidence type="ECO:0000313" key="2">
    <source>
        <dbReference type="EMBL" id="ELT98795.1"/>
    </source>
</evidence>
<keyword evidence="1" id="KW-0732">Signal</keyword>
<dbReference type="Proteomes" id="UP000014760">
    <property type="component" value="Unassembled WGS sequence"/>
</dbReference>
<dbReference type="OrthoDB" id="6134432at2759"/>
<proteinExistence type="predicted"/>
<evidence type="ECO:0000313" key="3">
    <source>
        <dbReference type="EnsemblMetazoa" id="CapteP191851"/>
    </source>
</evidence>
<dbReference type="EMBL" id="KB307554">
    <property type="protein sequence ID" value="ELT98795.1"/>
    <property type="molecule type" value="Genomic_DNA"/>
</dbReference>
<gene>
    <name evidence="2" type="ORF">CAPTEDRAFT_191851</name>
</gene>
<protein>
    <submittedName>
        <fullName evidence="2 3">Uncharacterized protein</fullName>
    </submittedName>
</protein>
<keyword evidence="4" id="KW-1185">Reference proteome</keyword>
<reference evidence="4" key="1">
    <citation type="submission" date="2012-12" db="EMBL/GenBank/DDBJ databases">
        <authorList>
            <person name="Hellsten U."/>
            <person name="Grimwood J."/>
            <person name="Chapman J.A."/>
            <person name="Shapiro H."/>
            <person name="Aerts A."/>
            <person name="Otillar R.P."/>
            <person name="Terry A.Y."/>
            <person name="Boore J.L."/>
            <person name="Simakov O."/>
            <person name="Marletaz F."/>
            <person name="Cho S.-J."/>
            <person name="Edsinger-Gonzales E."/>
            <person name="Havlak P."/>
            <person name="Kuo D.-H."/>
            <person name="Larsson T."/>
            <person name="Lv J."/>
            <person name="Arendt D."/>
            <person name="Savage R."/>
            <person name="Osoegawa K."/>
            <person name="de Jong P."/>
            <person name="Lindberg D.R."/>
            <person name="Seaver E.C."/>
            <person name="Weisblat D.A."/>
            <person name="Putnam N.H."/>
            <person name="Grigoriev I.V."/>
            <person name="Rokhsar D.S."/>
        </authorList>
    </citation>
    <scope>NUCLEOTIDE SEQUENCE</scope>
    <source>
        <strain evidence="4">I ESC-2004</strain>
    </source>
</reference>
<dbReference type="AlphaFoldDB" id="R7U6P9"/>
<dbReference type="HOGENOM" id="CLU_1391447_0_0_1"/>
<accession>R7U6P9</accession>
<feature type="signal peptide" evidence="1">
    <location>
        <begin position="1"/>
        <end position="27"/>
    </location>
</feature>
<dbReference type="EMBL" id="AMQN01002021">
    <property type="status" value="NOT_ANNOTATED_CDS"/>
    <property type="molecule type" value="Genomic_DNA"/>
</dbReference>
<reference evidence="3" key="3">
    <citation type="submission" date="2015-06" db="UniProtKB">
        <authorList>
            <consortium name="EnsemblMetazoa"/>
        </authorList>
    </citation>
    <scope>IDENTIFICATION</scope>
</reference>
<feature type="chain" id="PRO_5008787712" evidence="1">
    <location>
        <begin position="28"/>
        <end position="196"/>
    </location>
</feature>
<reference evidence="2 4" key="2">
    <citation type="journal article" date="2013" name="Nature">
        <title>Insights into bilaterian evolution from three spiralian genomes.</title>
        <authorList>
            <person name="Simakov O."/>
            <person name="Marletaz F."/>
            <person name="Cho S.J."/>
            <person name="Edsinger-Gonzales E."/>
            <person name="Havlak P."/>
            <person name="Hellsten U."/>
            <person name="Kuo D.H."/>
            <person name="Larsson T."/>
            <person name="Lv J."/>
            <person name="Arendt D."/>
            <person name="Savage R."/>
            <person name="Osoegawa K."/>
            <person name="de Jong P."/>
            <person name="Grimwood J."/>
            <person name="Chapman J.A."/>
            <person name="Shapiro H."/>
            <person name="Aerts A."/>
            <person name="Otillar R.P."/>
            <person name="Terry A.Y."/>
            <person name="Boore J.L."/>
            <person name="Grigoriev I.V."/>
            <person name="Lindberg D.R."/>
            <person name="Seaver E.C."/>
            <person name="Weisblat D.A."/>
            <person name="Putnam N.H."/>
            <person name="Rokhsar D.S."/>
        </authorList>
    </citation>
    <scope>NUCLEOTIDE SEQUENCE</scope>
    <source>
        <strain evidence="2 4">I ESC-2004</strain>
    </source>
</reference>
<organism evidence="2">
    <name type="scientific">Capitella teleta</name>
    <name type="common">Polychaete worm</name>
    <dbReference type="NCBI Taxonomy" id="283909"/>
    <lineage>
        <taxon>Eukaryota</taxon>
        <taxon>Metazoa</taxon>
        <taxon>Spiralia</taxon>
        <taxon>Lophotrochozoa</taxon>
        <taxon>Annelida</taxon>
        <taxon>Polychaeta</taxon>
        <taxon>Sedentaria</taxon>
        <taxon>Scolecida</taxon>
        <taxon>Capitellidae</taxon>
        <taxon>Capitella</taxon>
    </lineage>
</organism>
<evidence type="ECO:0000313" key="4">
    <source>
        <dbReference type="Proteomes" id="UP000014760"/>
    </source>
</evidence>
<evidence type="ECO:0000256" key="1">
    <source>
        <dbReference type="SAM" id="SignalP"/>
    </source>
</evidence>
<sequence length="196" mass="22160">MAHSLQMAVALVLTYSCCCNATAAVYGEECGSNPMQQVLMVARRSGHTLTHVLEVLRKIDPPAFRTLAQKFRMYAACVGLVDTGYFKKRSSMPSLLEEPARDFHRSQSRSVLSAEDEDYLPQEFASWLKKYSSSSASENSAYGSAREFGGSVDRFGDDLLELIHDEYPKRTQPITEQEHKELLSDFSDLRPFFVWK</sequence>
<name>R7U6P9_CAPTE</name>
<dbReference type="EnsemblMetazoa" id="CapteT191851">
    <property type="protein sequence ID" value="CapteP191851"/>
    <property type="gene ID" value="CapteG191851"/>
</dbReference>